<evidence type="ECO:0000256" key="9">
    <source>
        <dbReference type="ARBA" id="ARBA00041103"/>
    </source>
</evidence>
<dbReference type="EMBL" id="FMWP01000018">
    <property type="protein sequence ID" value="SCZ92663.1"/>
    <property type="molecule type" value="Genomic_DNA"/>
</dbReference>
<feature type="transmembrane region" description="Helical" evidence="10">
    <location>
        <begin position="135"/>
        <end position="154"/>
    </location>
</feature>
<feature type="transmembrane region" description="Helical" evidence="10">
    <location>
        <begin position="218"/>
        <end position="237"/>
    </location>
</feature>
<keyword evidence="3" id="KW-0813">Transport</keyword>
<keyword evidence="4" id="KW-0762">Sugar transport</keyword>
<evidence type="ECO:0000256" key="6">
    <source>
        <dbReference type="ARBA" id="ARBA00022824"/>
    </source>
</evidence>
<evidence type="ECO:0000256" key="8">
    <source>
        <dbReference type="ARBA" id="ARBA00023136"/>
    </source>
</evidence>
<evidence type="ECO:0000256" key="3">
    <source>
        <dbReference type="ARBA" id="ARBA00022448"/>
    </source>
</evidence>
<feature type="transmembrane region" description="Helical" evidence="10">
    <location>
        <begin position="12"/>
        <end position="30"/>
    </location>
</feature>
<evidence type="ECO:0000256" key="1">
    <source>
        <dbReference type="ARBA" id="ARBA00004477"/>
    </source>
</evidence>
<organism evidence="11 12">
    <name type="scientific">Microbotryum saponariae</name>
    <dbReference type="NCBI Taxonomy" id="289078"/>
    <lineage>
        <taxon>Eukaryota</taxon>
        <taxon>Fungi</taxon>
        <taxon>Dikarya</taxon>
        <taxon>Basidiomycota</taxon>
        <taxon>Pucciniomycotina</taxon>
        <taxon>Microbotryomycetes</taxon>
        <taxon>Microbotryales</taxon>
        <taxon>Microbotryaceae</taxon>
        <taxon>Microbotryum</taxon>
    </lineage>
</organism>
<feature type="transmembrane region" description="Helical" evidence="10">
    <location>
        <begin position="187"/>
        <end position="206"/>
    </location>
</feature>
<accession>A0A2X0LL22</accession>
<dbReference type="OrthoDB" id="1601at2759"/>
<evidence type="ECO:0000256" key="2">
    <source>
        <dbReference type="ARBA" id="ARBA00010694"/>
    </source>
</evidence>
<reference evidence="12" key="1">
    <citation type="submission" date="2016-10" db="EMBL/GenBank/DDBJ databases">
        <authorList>
            <person name="Jeantristanb JTB J.-T."/>
            <person name="Ricardo R."/>
        </authorList>
    </citation>
    <scope>NUCLEOTIDE SEQUENCE [LARGE SCALE GENOMIC DNA]</scope>
</reference>
<dbReference type="PANTHER" id="PTHR10778:SF10">
    <property type="entry name" value="SOLUTE CARRIER FAMILY 35 MEMBER B1"/>
    <property type="match status" value="1"/>
</dbReference>
<dbReference type="AlphaFoldDB" id="A0A2X0LL22"/>
<keyword evidence="5 10" id="KW-0812">Transmembrane</keyword>
<dbReference type="STRING" id="289078.A0A2X0LL22"/>
<dbReference type="GO" id="GO:0005460">
    <property type="term" value="F:UDP-glucose transmembrane transporter activity"/>
    <property type="evidence" value="ECO:0007669"/>
    <property type="project" value="TreeGrafter"/>
</dbReference>
<comment type="similarity">
    <text evidence="2">Belongs to the nucleotide-sugar transporter family. SLC35B subfamily.</text>
</comment>
<evidence type="ECO:0000256" key="5">
    <source>
        <dbReference type="ARBA" id="ARBA00022692"/>
    </source>
</evidence>
<keyword evidence="12" id="KW-1185">Reference proteome</keyword>
<keyword evidence="6" id="KW-0256">Endoplasmic reticulum</keyword>
<dbReference type="Pfam" id="PF08449">
    <property type="entry name" value="UAA"/>
    <property type="match status" value="1"/>
</dbReference>
<keyword evidence="7 10" id="KW-1133">Transmembrane helix</keyword>
<evidence type="ECO:0000256" key="10">
    <source>
        <dbReference type="SAM" id="Phobius"/>
    </source>
</evidence>
<feature type="transmembrane region" description="Helical" evidence="10">
    <location>
        <begin position="378"/>
        <end position="397"/>
    </location>
</feature>
<evidence type="ECO:0000256" key="4">
    <source>
        <dbReference type="ARBA" id="ARBA00022597"/>
    </source>
</evidence>
<dbReference type="Proteomes" id="UP000249723">
    <property type="component" value="Unassembled WGS sequence"/>
</dbReference>
<feature type="transmembrane region" description="Helical" evidence="10">
    <location>
        <begin position="326"/>
        <end position="358"/>
    </location>
</feature>
<evidence type="ECO:0000256" key="7">
    <source>
        <dbReference type="ARBA" id="ARBA00022989"/>
    </source>
</evidence>
<feature type="transmembrane region" description="Helical" evidence="10">
    <location>
        <begin position="57"/>
        <end position="81"/>
    </location>
</feature>
<feature type="transmembrane region" description="Helical" evidence="10">
    <location>
        <begin position="257"/>
        <end position="274"/>
    </location>
</feature>
<evidence type="ECO:0000313" key="11">
    <source>
        <dbReference type="EMBL" id="SCZ92663.1"/>
    </source>
</evidence>
<name>A0A2X0LL22_9BASI</name>
<dbReference type="GO" id="GO:0000139">
    <property type="term" value="C:Golgi membrane"/>
    <property type="evidence" value="ECO:0007669"/>
    <property type="project" value="TreeGrafter"/>
</dbReference>
<protein>
    <recommendedName>
        <fullName evidence="9">UDP-galactose transporter homolog 1</fullName>
    </recommendedName>
</protein>
<keyword evidence="8 10" id="KW-0472">Membrane</keyword>
<dbReference type="InterPro" id="IPR037185">
    <property type="entry name" value="EmrE-like"/>
</dbReference>
<dbReference type="PANTHER" id="PTHR10778">
    <property type="entry name" value="SOLUTE CARRIER FAMILY 35 MEMBER B"/>
    <property type="match status" value="1"/>
</dbReference>
<sequence>MAPLPKFPPVVQLLVCAGGIYVSFMVWALVSNATSCQERLSTTPYEHRSIPGRSDKFRAVVFLNTVQSVFSTISALVFLYLTKYKAGQSFRSLVGLPPPRPKTATARLPQRRTSIDTRGAPISTSSPPASSLLKTYAFISLVSSLASPFGFLSLSHISFPTLLLGKSCKLVPVMLMNIILYRRKFPLHKYALVGLVTAGIWAFMAFKPQSKPAKGPATSSLLGMVLLGINLVLDGVVNATQDHVFATYRPLDGPQMMFFMNLFSTALTIVALLFPTSLTPSFLAPSVARHEFHILPVDDLAPSVPFNALSSALNFISTHPKAKFDIFLFGLTGAIGQLFIFATLSLYGSLTLVTITVTRKMATMLLSVFVFNHQLTRGQWLGVMMVFGAVAMEALVAMREKKGKKKIVSLGGRNGYDLRSKKEG</sequence>
<gene>
    <name evidence="11" type="ORF">BZ3500_MVSOF-1268-A1-R1_CHR5-2G08081</name>
</gene>
<proteinExistence type="inferred from homology"/>
<dbReference type="GO" id="GO:0005789">
    <property type="term" value="C:endoplasmic reticulum membrane"/>
    <property type="evidence" value="ECO:0007669"/>
    <property type="project" value="UniProtKB-SubCell"/>
</dbReference>
<dbReference type="InterPro" id="IPR013657">
    <property type="entry name" value="SCL35B1-4/HUT1"/>
</dbReference>
<dbReference type="GO" id="GO:0005459">
    <property type="term" value="F:UDP-galactose transmembrane transporter activity"/>
    <property type="evidence" value="ECO:0007669"/>
    <property type="project" value="TreeGrafter"/>
</dbReference>
<dbReference type="SUPFAM" id="SSF103481">
    <property type="entry name" value="Multidrug resistance efflux transporter EmrE"/>
    <property type="match status" value="1"/>
</dbReference>
<evidence type="ECO:0000313" key="12">
    <source>
        <dbReference type="Proteomes" id="UP000249723"/>
    </source>
</evidence>
<comment type="subcellular location">
    <subcellularLocation>
        <location evidence="1">Endoplasmic reticulum membrane</location>
        <topology evidence="1">Multi-pass membrane protein</topology>
    </subcellularLocation>
</comment>